<proteinExistence type="inferred from homology"/>
<keyword evidence="4" id="KW-0479">Metal-binding</keyword>
<keyword evidence="3" id="KW-0808">Transferase</keyword>
<keyword evidence="6" id="KW-0862">Zinc</keyword>
<evidence type="ECO:0000259" key="11">
    <source>
        <dbReference type="Pfam" id="PF13878"/>
    </source>
</evidence>
<dbReference type="EMBL" id="RXIC02000092">
    <property type="protein sequence ID" value="KAB1201173.1"/>
    <property type="molecule type" value="Genomic_DNA"/>
</dbReference>
<name>A0A6A1ULV0_9ROSI</name>
<dbReference type="PANTHER" id="PTHR45884:SF2">
    <property type="entry name" value="N-ACETYLTRANSFERASE ECO"/>
    <property type="match status" value="1"/>
</dbReference>
<evidence type="ECO:0000256" key="9">
    <source>
        <dbReference type="ARBA" id="ARBA00023315"/>
    </source>
</evidence>
<evidence type="ECO:0000256" key="1">
    <source>
        <dbReference type="ARBA" id="ARBA00004123"/>
    </source>
</evidence>
<evidence type="ECO:0000256" key="2">
    <source>
        <dbReference type="ARBA" id="ARBA00005816"/>
    </source>
</evidence>
<comment type="caution">
    <text evidence="13">The sequence shown here is derived from an EMBL/GenBank/DDBJ whole genome shotgun (WGS) entry which is preliminary data.</text>
</comment>
<evidence type="ECO:0000313" key="14">
    <source>
        <dbReference type="Proteomes" id="UP000516437"/>
    </source>
</evidence>
<dbReference type="PANTHER" id="PTHR45884">
    <property type="entry name" value="N-ACETYLTRANSFERASE ECO"/>
    <property type="match status" value="1"/>
</dbReference>
<keyword evidence="9" id="KW-0012">Acyltransferase</keyword>
<evidence type="ECO:0000256" key="8">
    <source>
        <dbReference type="ARBA" id="ARBA00023306"/>
    </source>
</evidence>
<sequence>MQSKISSFFKPSASIAPKSSTFDGDGDNEELTTWEKKEHRFFNTYTRRAQNPDSETFQKSISKNSCLEPKSAISGRPITQKKKRSYAQFHLDFGQSDFNLHTCSTCGFKYSPGEEEDEKAHKAFHKDYTHGIPFKGWCNERVIHVPYAEGSRIILVLDCDPSAHRNKVEEVVKMMEIELGSGWIFHKSCKVYLFISSQRVVGCLLAEPIKEAFKLLSRSVDEGSRGRTTKEAPRQHSNTLLFGDIRLKREVHKRAPCLQCPEGLDGNLNGAVICEKEPVPAVCGIRAIWVTSSNRRKHIASHLLDAARRSFCMGCVLEHSQLAFSQPTSAGKALACSYIGTGSFLVYKTNNPDS</sequence>
<keyword evidence="5" id="KW-0863">Zinc-finger</keyword>
<evidence type="ECO:0000256" key="5">
    <source>
        <dbReference type="ARBA" id="ARBA00022771"/>
    </source>
</evidence>
<keyword evidence="7" id="KW-0539">Nucleus</keyword>
<comment type="subcellular location">
    <subcellularLocation>
        <location evidence="1">Nucleus</location>
    </subcellularLocation>
</comment>
<accession>A0A6A1ULV0</accession>
<dbReference type="GO" id="GO:0061733">
    <property type="term" value="F:protein-lysine-acetyltransferase activity"/>
    <property type="evidence" value="ECO:0007669"/>
    <property type="project" value="TreeGrafter"/>
</dbReference>
<dbReference type="Proteomes" id="UP000516437">
    <property type="component" value="Unassembled WGS sequence"/>
</dbReference>
<dbReference type="OrthoDB" id="428854at2759"/>
<dbReference type="GO" id="GO:0007064">
    <property type="term" value="P:mitotic sister chromatid cohesion"/>
    <property type="evidence" value="ECO:0007669"/>
    <property type="project" value="TreeGrafter"/>
</dbReference>
<dbReference type="InterPro" id="IPR028005">
    <property type="entry name" value="AcTrfase_ESCO_Znf_dom"/>
</dbReference>
<feature type="region of interest" description="Disordered" evidence="10">
    <location>
        <begin position="1"/>
        <end position="29"/>
    </location>
</feature>
<evidence type="ECO:0000256" key="4">
    <source>
        <dbReference type="ARBA" id="ARBA00022723"/>
    </source>
</evidence>
<evidence type="ECO:0000256" key="3">
    <source>
        <dbReference type="ARBA" id="ARBA00022679"/>
    </source>
</evidence>
<dbReference type="GO" id="GO:0000785">
    <property type="term" value="C:chromatin"/>
    <property type="evidence" value="ECO:0007669"/>
    <property type="project" value="TreeGrafter"/>
</dbReference>
<comment type="similarity">
    <text evidence="2">Belongs to the acetyltransferase family. ECO subfamily.</text>
</comment>
<dbReference type="GO" id="GO:0008270">
    <property type="term" value="F:zinc ion binding"/>
    <property type="evidence" value="ECO:0007669"/>
    <property type="project" value="UniProtKB-KW"/>
</dbReference>
<protein>
    <submittedName>
        <fullName evidence="13">Protein CHROMOSOME TRANSMISSION FIDELITY 7</fullName>
    </submittedName>
</protein>
<dbReference type="InterPro" id="IPR028009">
    <property type="entry name" value="ESCO_Acetyltransf_dom"/>
</dbReference>
<keyword evidence="8" id="KW-0131">Cell cycle</keyword>
<gene>
    <name evidence="13" type="ORF">CJ030_MR0G004709</name>
</gene>
<dbReference type="AlphaFoldDB" id="A0A6A1ULV0"/>
<reference evidence="13 14" key="1">
    <citation type="journal article" date="2019" name="Plant Biotechnol. J.">
        <title>The red bayberry genome and genetic basis of sex determination.</title>
        <authorList>
            <person name="Jia H.M."/>
            <person name="Jia H.J."/>
            <person name="Cai Q.L."/>
            <person name="Wang Y."/>
            <person name="Zhao H.B."/>
            <person name="Yang W.F."/>
            <person name="Wang G.Y."/>
            <person name="Li Y.H."/>
            <person name="Zhan D.L."/>
            <person name="Shen Y.T."/>
            <person name="Niu Q.F."/>
            <person name="Chang L."/>
            <person name="Qiu J."/>
            <person name="Zhao L."/>
            <person name="Xie H.B."/>
            <person name="Fu W.Y."/>
            <person name="Jin J."/>
            <person name="Li X.W."/>
            <person name="Jiao Y."/>
            <person name="Zhou C.C."/>
            <person name="Tu T."/>
            <person name="Chai C.Y."/>
            <person name="Gao J.L."/>
            <person name="Fan L.J."/>
            <person name="van de Weg E."/>
            <person name="Wang J.Y."/>
            <person name="Gao Z.S."/>
        </authorList>
    </citation>
    <scope>NUCLEOTIDE SEQUENCE [LARGE SCALE GENOMIC DNA]</scope>
    <source>
        <tissue evidence="13">Leaves</tissue>
    </source>
</reference>
<dbReference type="Pfam" id="PF13880">
    <property type="entry name" value="Acetyltransf_13"/>
    <property type="match status" value="1"/>
</dbReference>
<dbReference type="Pfam" id="PF13878">
    <property type="entry name" value="zf-C2H2_3"/>
    <property type="match status" value="1"/>
</dbReference>
<feature type="domain" description="N-acetyltransferase ESCO zinc-finger" evidence="11">
    <location>
        <begin position="88"/>
        <end position="126"/>
    </location>
</feature>
<evidence type="ECO:0000256" key="7">
    <source>
        <dbReference type="ARBA" id="ARBA00023242"/>
    </source>
</evidence>
<keyword evidence="14" id="KW-1185">Reference proteome</keyword>
<evidence type="ECO:0000256" key="10">
    <source>
        <dbReference type="SAM" id="MobiDB-lite"/>
    </source>
</evidence>
<feature type="domain" description="N-acetyltransferase ESCO acetyl-transferase" evidence="12">
    <location>
        <begin position="279"/>
        <end position="347"/>
    </location>
</feature>
<evidence type="ECO:0000313" key="13">
    <source>
        <dbReference type="EMBL" id="KAB1201173.1"/>
    </source>
</evidence>
<dbReference type="GO" id="GO:0005634">
    <property type="term" value="C:nucleus"/>
    <property type="evidence" value="ECO:0007669"/>
    <property type="project" value="UniProtKB-SubCell"/>
</dbReference>
<organism evidence="13 14">
    <name type="scientific">Morella rubra</name>
    <name type="common">Chinese bayberry</name>
    <dbReference type="NCBI Taxonomy" id="262757"/>
    <lineage>
        <taxon>Eukaryota</taxon>
        <taxon>Viridiplantae</taxon>
        <taxon>Streptophyta</taxon>
        <taxon>Embryophyta</taxon>
        <taxon>Tracheophyta</taxon>
        <taxon>Spermatophyta</taxon>
        <taxon>Magnoliopsida</taxon>
        <taxon>eudicotyledons</taxon>
        <taxon>Gunneridae</taxon>
        <taxon>Pentapetalae</taxon>
        <taxon>rosids</taxon>
        <taxon>fabids</taxon>
        <taxon>Fagales</taxon>
        <taxon>Myricaceae</taxon>
        <taxon>Morella</taxon>
    </lineage>
</organism>
<evidence type="ECO:0000259" key="12">
    <source>
        <dbReference type="Pfam" id="PF13880"/>
    </source>
</evidence>
<evidence type="ECO:0000256" key="6">
    <source>
        <dbReference type="ARBA" id="ARBA00022833"/>
    </source>
</evidence>